<evidence type="ECO:0000313" key="3">
    <source>
        <dbReference type="Proteomes" id="UP000663844"/>
    </source>
</evidence>
<gene>
    <name evidence="2" type="ORF">OXD698_LOCUS25651</name>
</gene>
<keyword evidence="1" id="KW-1133">Transmembrane helix</keyword>
<sequence length="138" mass="15159">MFIFIANIGNIILTQLQAIVVGFLAALVSLAMEWVPQGYFNLRHALVLCSSSVSTASITSLALGVGGNLVAVQASRLYTTLHQQGKPREFQHSTQYHASTFFPNSYKIFCSITRYSSTTRVLLFLAIPGHLTFVFVIS</sequence>
<dbReference type="PANTHER" id="PTHR16228:SF7">
    <property type="entry name" value="SLC41A_MGTE INTEGRAL MEMBRANE DOMAIN-CONTAINING PROTEIN"/>
    <property type="match status" value="1"/>
</dbReference>
<feature type="transmembrane region" description="Helical" evidence="1">
    <location>
        <begin position="121"/>
        <end position="137"/>
    </location>
</feature>
<accession>A0A819JE18</accession>
<dbReference type="InterPro" id="IPR045349">
    <property type="entry name" value="SLC41A1-3"/>
</dbReference>
<proteinExistence type="predicted"/>
<dbReference type="GO" id="GO:0005886">
    <property type="term" value="C:plasma membrane"/>
    <property type="evidence" value="ECO:0007669"/>
    <property type="project" value="TreeGrafter"/>
</dbReference>
<keyword evidence="1" id="KW-0812">Transmembrane</keyword>
<dbReference type="EMBL" id="CAJOAZ010002474">
    <property type="protein sequence ID" value="CAF3932376.1"/>
    <property type="molecule type" value="Genomic_DNA"/>
</dbReference>
<dbReference type="GO" id="GO:0008324">
    <property type="term" value="F:monoatomic cation transmembrane transporter activity"/>
    <property type="evidence" value="ECO:0007669"/>
    <property type="project" value="InterPro"/>
</dbReference>
<feature type="transmembrane region" description="Helical" evidence="1">
    <location>
        <begin position="12"/>
        <end position="32"/>
    </location>
</feature>
<evidence type="ECO:0000256" key="1">
    <source>
        <dbReference type="SAM" id="Phobius"/>
    </source>
</evidence>
<dbReference type="PANTHER" id="PTHR16228">
    <property type="entry name" value="DIVALENT CATION TRANSPORTER SOLUTE CARRIER FAMILY 41"/>
    <property type="match status" value="1"/>
</dbReference>
<dbReference type="AlphaFoldDB" id="A0A819JE18"/>
<dbReference type="Proteomes" id="UP000663844">
    <property type="component" value="Unassembled WGS sequence"/>
</dbReference>
<feature type="transmembrane region" description="Helical" evidence="1">
    <location>
        <begin position="44"/>
        <end position="71"/>
    </location>
</feature>
<comment type="caution">
    <text evidence="2">The sequence shown here is derived from an EMBL/GenBank/DDBJ whole genome shotgun (WGS) entry which is preliminary data.</text>
</comment>
<evidence type="ECO:0000313" key="2">
    <source>
        <dbReference type="EMBL" id="CAF3932376.1"/>
    </source>
</evidence>
<protein>
    <submittedName>
        <fullName evidence="2">Uncharacterized protein</fullName>
    </submittedName>
</protein>
<organism evidence="2 3">
    <name type="scientific">Adineta steineri</name>
    <dbReference type="NCBI Taxonomy" id="433720"/>
    <lineage>
        <taxon>Eukaryota</taxon>
        <taxon>Metazoa</taxon>
        <taxon>Spiralia</taxon>
        <taxon>Gnathifera</taxon>
        <taxon>Rotifera</taxon>
        <taxon>Eurotatoria</taxon>
        <taxon>Bdelloidea</taxon>
        <taxon>Adinetida</taxon>
        <taxon>Adinetidae</taxon>
        <taxon>Adineta</taxon>
    </lineage>
</organism>
<name>A0A819JE18_9BILA</name>
<keyword evidence="1" id="KW-0472">Membrane</keyword>
<reference evidence="2" key="1">
    <citation type="submission" date="2021-02" db="EMBL/GenBank/DDBJ databases">
        <authorList>
            <person name="Nowell W R."/>
        </authorList>
    </citation>
    <scope>NUCLEOTIDE SEQUENCE</scope>
</reference>